<feature type="compositionally biased region" description="Polar residues" evidence="6">
    <location>
        <begin position="335"/>
        <end position="346"/>
    </location>
</feature>
<dbReference type="RefSeq" id="WP_348270167.1">
    <property type="nucleotide sequence ID" value="NZ_CP121195.1"/>
</dbReference>
<protein>
    <recommendedName>
        <fullName evidence="2">Protein RecA</fullName>
    </recommendedName>
</protein>
<evidence type="ECO:0000256" key="1">
    <source>
        <dbReference type="ARBA" id="ARBA00009391"/>
    </source>
</evidence>
<name>A0AAU7DCV6_9BACT</name>
<dbReference type="Gene3D" id="3.40.50.300">
    <property type="entry name" value="P-loop containing nucleotide triphosphate hydrolases"/>
    <property type="match status" value="1"/>
</dbReference>
<feature type="domain" description="RecA-like N-terminal" evidence="7">
    <location>
        <begin position="28"/>
        <end position="108"/>
    </location>
</feature>
<dbReference type="PANTHER" id="PTHR45900">
    <property type="entry name" value="RECA"/>
    <property type="match status" value="1"/>
</dbReference>
<dbReference type="GO" id="GO:0006310">
    <property type="term" value="P:DNA recombination"/>
    <property type="evidence" value="ECO:0007669"/>
    <property type="project" value="UniProtKB-KW"/>
</dbReference>
<dbReference type="GO" id="GO:0006281">
    <property type="term" value="P:DNA repair"/>
    <property type="evidence" value="ECO:0007669"/>
    <property type="project" value="InterPro"/>
</dbReference>
<evidence type="ECO:0000256" key="3">
    <source>
        <dbReference type="ARBA" id="ARBA00022741"/>
    </source>
</evidence>
<dbReference type="GO" id="GO:0005524">
    <property type="term" value="F:ATP binding"/>
    <property type="evidence" value="ECO:0007669"/>
    <property type="project" value="UniProtKB-KW"/>
</dbReference>
<evidence type="ECO:0000256" key="5">
    <source>
        <dbReference type="ARBA" id="ARBA00023172"/>
    </source>
</evidence>
<feature type="region of interest" description="Disordered" evidence="6">
    <location>
        <begin position="326"/>
        <end position="346"/>
    </location>
</feature>
<dbReference type="EMBL" id="CP121195">
    <property type="protein sequence ID" value="XBH15156.1"/>
    <property type="molecule type" value="Genomic_DNA"/>
</dbReference>
<proteinExistence type="inferred from homology"/>
<dbReference type="InterPro" id="IPR013765">
    <property type="entry name" value="DNA_recomb/repair_RecA"/>
</dbReference>
<dbReference type="SUPFAM" id="SSF52540">
    <property type="entry name" value="P-loop containing nucleoside triphosphate hydrolases"/>
    <property type="match status" value="1"/>
</dbReference>
<evidence type="ECO:0000256" key="4">
    <source>
        <dbReference type="ARBA" id="ARBA00022840"/>
    </source>
</evidence>
<evidence type="ECO:0000256" key="6">
    <source>
        <dbReference type="SAM" id="MobiDB-lite"/>
    </source>
</evidence>
<dbReference type="PANTHER" id="PTHR45900:SF1">
    <property type="entry name" value="MITOCHONDRIAL DNA REPAIR PROTEIN RECA HOMOLOG-RELATED"/>
    <property type="match status" value="1"/>
</dbReference>
<gene>
    <name evidence="8" type="ORF">P8936_08310</name>
</gene>
<dbReference type="AlphaFoldDB" id="A0AAU7DCV6"/>
<evidence type="ECO:0000259" key="7">
    <source>
        <dbReference type="Pfam" id="PF00154"/>
    </source>
</evidence>
<dbReference type="InterPro" id="IPR049428">
    <property type="entry name" value="RecA-like_N"/>
</dbReference>
<sequence length="346" mass="37158">MRSAATLRTQIEAALADRIPSVLTPAAKTIREVVPTGIVAIDAVLDGGLPVGAVTEMIGAECSGRTALALSFIAQLTKAERVCAWIDVSNALSPESAAASGIDLKRLLWIRCGVQPTGQPVSSSHDDFALPEKYLAPPTAKRGLHGGGFGPHPRTEAKGLSDGVSDFLRYDAVVPRCAEPQRRIRVERETVEPHSFRPSKRYSPSTLTAKPWSRIEQALRVTDLLLQAGGFSAIVLDLGSIAPEHVSRIPLATWFRYGAAAERSRTSVLLLTQHACSKSSAGLVLRLQAGPPLSGQSTVLIGLERHVEVSRQRFTEASAKVVPFRKPPQRASGADWQSKTTWAGIR</sequence>
<organism evidence="8">
    <name type="scientific">Edaphobacter paludis</name>
    <dbReference type="NCBI Taxonomy" id="3035702"/>
    <lineage>
        <taxon>Bacteria</taxon>
        <taxon>Pseudomonadati</taxon>
        <taxon>Acidobacteriota</taxon>
        <taxon>Terriglobia</taxon>
        <taxon>Terriglobales</taxon>
        <taxon>Acidobacteriaceae</taxon>
        <taxon>Edaphobacter</taxon>
    </lineage>
</organism>
<accession>A0AAU7DCV6</accession>
<dbReference type="InterPro" id="IPR027417">
    <property type="entry name" value="P-loop_NTPase"/>
</dbReference>
<dbReference type="Pfam" id="PF00154">
    <property type="entry name" value="RecA_N"/>
    <property type="match status" value="1"/>
</dbReference>
<dbReference type="GO" id="GO:0003697">
    <property type="term" value="F:single-stranded DNA binding"/>
    <property type="evidence" value="ECO:0007669"/>
    <property type="project" value="InterPro"/>
</dbReference>
<keyword evidence="3" id="KW-0547">Nucleotide-binding</keyword>
<keyword evidence="4" id="KW-0067">ATP-binding</keyword>
<keyword evidence="5" id="KW-0233">DNA recombination</keyword>
<comment type="similarity">
    <text evidence="1">Belongs to the RecA family.</text>
</comment>
<evidence type="ECO:0000256" key="2">
    <source>
        <dbReference type="ARBA" id="ARBA00015553"/>
    </source>
</evidence>
<evidence type="ECO:0000313" key="8">
    <source>
        <dbReference type="EMBL" id="XBH15156.1"/>
    </source>
</evidence>
<reference evidence="8" key="1">
    <citation type="submission" date="2023-03" db="EMBL/GenBank/DDBJ databases">
        <title>Edaphobacter sp.</title>
        <authorList>
            <person name="Huber K.J."/>
            <person name="Papendorf J."/>
            <person name="Pilke C."/>
            <person name="Bunk B."/>
            <person name="Sproeer C."/>
            <person name="Pester M."/>
        </authorList>
    </citation>
    <scope>NUCLEOTIDE SEQUENCE</scope>
    <source>
        <strain evidence="8">DSM 109920</strain>
    </source>
</reference>